<dbReference type="PANTHER" id="PTHR24064">
    <property type="entry name" value="SOLUTE CARRIER FAMILY 22 MEMBER"/>
    <property type="match status" value="1"/>
</dbReference>
<comment type="subcellular location">
    <subcellularLocation>
        <location evidence="1">Membrane</location>
        <topology evidence="1">Multi-pass membrane protein</topology>
    </subcellularLocation>
</comment>
<feature type="transmembrane region" description="Helical" evidence="6">
    <location>
        <begin position="29"/>
        <end position="47"/>
    </location>
</feature>
<dbReference type="InterPro" id="IPR020846">
    <property type="entry name" value="MFS_dom"/>
</dbReference>
<feature type="coiled-coil region" evidence="5">
    <location>
        <begin position="314"/>
        <end position="342"/>
    </location>
</feature>
<dbReference type="PROSITE" id="PS50850">
    <property type="entry name" value="MFS"/>
    <property type="match status" value="1"/>
</dbReference>
<keyword evidence="4 6" id="KW-0472">Membrane</keyword>
<evidence type="ECO:0000256" key="2">
    <source>
        <dbReference type="ARBA" id="ARBA00022692"/>
    </source>
</evidence>
<protein>
    <recommendedName>
        <fullName evidence="7">Major facilitator superfamily (MFS) profile domain-containing protein</fullName>
    </recommendedName>
</protein>
<organism evidence="8 9">
    <name type="scientific">Loxostege sticticalis</name>
    <name type="common">Beet webworm moth</name>
    <dbReference type="NCBI Taxonomy" id="481309"/>
    <lineage>
        <taxon>Eukaryota</taxon>
        <taxon>Metazoa</taxon>
        <taxon>Ecdysozoa</taxon>
        <taxon>Arthropoda</taxon>
        <taxon>Hexapoda</taxon>
        <taxon>Insecta</taxon>
        <taxon>Pterygota</taxon>
        <taxon>Neoptera</taxon>
        <taxon>Endopterygota</taxon>
        <taxon>Lepidoptera</taxon>
        <taxon>Glossata</taxon>
        <taxon>Ditrysia</taxon>
        <taxon>Pyraloidea</taxon>
        <taxon>Crambidae</taxon>
        <taxon>Pyraustinae</taxon>
        <taxon>Loxostege</taxon>
    </lineage>
</organism>
<evidence type="ECO:0000256" key="6">
    <source>
        <dbReference type="SAM" id="Phobius"/>
    </source>
</evidence>
<comment type="caution">
    <text evidence="8">The sequence shown here is derived from an EMBL/GenBank/DDBJ whole genome shotgun (WGS) entry which is preliminary data.</text>
</comment>
<name>A0ABD0SYS1_LOXSC</name>
<feature type="transmembrane region" description="Helical" evidence="6">
    <location>
        <begin position="268"/>
        <end position="289"/>
    </location>
</feature>
<dbReference type="PROSITE" id="PS00216">
    <property type="entry name" value="SUGAR_TRANSPORT_1"/>
    <property type="match status" value="2"/>
</dbReference>
<keyword evidence="3 6" id="KW-1133">Transmembrane helix</keyword>
<feature type="transmembrane region" description="Helical" evidence="6">
    <location>
        <begin position="388"/>
        <end position="409"/>
    </location>
</feature>
<dbReference type="InterPro" id="IPR005829">
    <property type="entry name" value="Sugar_transporter_CS"/>
</dbReference>
<dbReference type="InterPro" id="IPR036259">
    <property type="entry name" value="MFS_trans_sf"/>
</dbReference>
<proteinExistence type="predicted"/>
<feature type="transmembrane region" description="Helical" evidence="6">
    <location>
        <begin position="441"/>
        <end position="465"/>
    </location>
</feature>
<dbReference type="Proteomes" id="UP001549921">
    <property type="component" value="Unassembled WGS sequence"/>
</dbReference>
<dbReference type="EMBL" id="JBEDNZ010000013">
    <property type="protein sequence ID" value="KAL0830917.1"/>
    <property type="molecule type" value="Genomic_DNA"/>
</dbReference>
<evidence type="ECO:0000313" key="9">
    <source>
        <dbReference type="Proteomes" id="UP001549921"/>
    </source>
</evidence>
<evidence type="ECO:0000259" key="7">
    <source>
        <dbReference type="PROSITE" id="PS50850"/>
    </source>
</evidence>
<dbReference type="GO" id="GO:0016020">
    <property type="term" value="C:membrane"/>
    <property type="evidence" value="ECO:0007669"/>
    <property type="project" value="UniProtKB-SubCell"/>
</dbReference>
<dbReference type="InterPro" id="IPR005828">
    <property type="entry name" value="MFS_sugar_transport-like"/>
</dbReference>
<evidence type="ECO:0000256" key="4">
    <source>
        <dbReference type="ARBA" id="ARBA00023136"/>
    </source>
</evidence>
<feature type="transmembrane region" description="Helical" evidence="6">
    <location>
        <begin position="506"/>
        <end position="524"/>
    </location>
</feature>
<dbReference type="SUPFAM" id="SSF103473">
    <property type="entry name" value="MFS general substrate transporter"/>
    <property type="match status" value="1"/>
</dbReference>
<sequence>MEDSNKDAVTETLDLDTILREEVGQFGWFQVRNIILALIAIVFLGWTNKSYVFTTARIPSRCHIPECDLEEPEFTPDWLLNVVPGTSLASFDNCQRFSNTSTATIGEGVCPAAWFNRDQLQRCERWLYQNTDTVVYDFDLTCDEWSRTMIGSIRLSATMLAHPITGFVSDRWGRRAALVFNAFNAAWIGVLRSFSNSYNVFVISEFVQSMFGSGTLQAANILLMELVRPENRVLAGACLYTSLSTGYVTLGLMAWAVPNWRHLIRALYIPQLLTISYLWLMSESVRWYISKSRYEDAKKTLESIARVNKKHISANSLDILRKNAEEKKNQEKLREKKNSQNEPSLIKLLFQYKTMLLRCLVTPFLWISFTLIYHGIAINAVDISGNKYVNFIAVAGAQIPGFWISFLLLERIGRKPVLVAAYWICAACQIGFMFIPKNYYLLSLWVYMIGATCSGAVLSALYIYTAELYPTRYRHRLFAYSSTVGRVGAIVAPLTPALGALVWDQFPFALFAGCACAAGALVLLTPETRGVRLPDTMREAADLGRK</sequence>
<evidence type="ECO:0000256" key="1">
    <source>
        <dbReference type="ARBA" id="ARBA00004141"/>
    </source>
</evidence>
<dbReference type="Gene3D" id="1.20.1250.20">
    <property type="entry name" value="MFS general substrate transporter like domains"/>
    <property type="match status" value="1"/>
</dbReference>
<evidence type="ECO:0000313" key="8">
    <source>
        <dbReference type="EMBL" id="KAL0830917.1"/>
    </source>
</evidence>
<dbReference type="Pfam" id="PF00083">
    <property type="entry name" value="Sugar_tr"/>
    <property type="match status" value="1"/>
</dbReference>
<feature type="transmembrane region" description="Helical" evidence="6">
    <location>
        <begin position="416"/>
        <end position="435"/>
    </location>
</feature>
<feature type="transmembrane region" description="Helical" evidence="6">
    <location>
        <begin position="355"/>
        <end position="376"/>
    </location>
</feature>
<keyword evidence="2 6" id="KW-0812">Transmembrane</keyword>
<evidence type="ECO:0000256" key="3">
    <source>
        <dbReference type="ARBA" id="ARBA00022989"/>
    </source>
</evidence>
<accession>A0ABD0SYS1</accession>
<evidence type="ECO:0000256" key="5">
    <source>
        <dbReference type="SAM" id="Coils"/>
    </source>
</evidence>
<keyword evidence="5" id="KW-0175">Coiled coil</keyword>
<gene>
    <name evidence="8" type="ORF">ABMA28_002999</name>
</gene>
<dbReference type="AlphaFoldDB" id="A0ABD0SYS1"/>
<feature type="transmembrane region" description="Helical" evidence="6">
    <location>
        <begin position="233"/>
        <end position="256"/>
    </location>
</feature>
<feature type="domain" description="Major facilitator superfamily (MFS) profile" evidence="7">
    <location>
        <begin position="78"/>
        <end position="530"/>
    </location>
</feature>
<reference evidence="8 9" key="1">
    <citation type="submission" date="2024-06" db="EMBL/GenBank/DDBJ databases">
        <title>A chromosome-level genome assembly of beet webworm, Loxostege sticticalis.</title>
        <authorList>
            <person name="Zhang Y."/>
        </authorList>
    </citation>
    <scope>NUCLEOTIDE SEQUENCE [LARGE SCALE GENOMIC DNA]</scope>
    <source>
        <strain evidence="8">AQ028</strain>
        <tissue evidence="8">Male pupae</tissue>
    </source>
</reference>